<comment type="caution">
    <text evidence="1">The sequence shown here is derived from an EMBL/GenBank/DDBJ whole genome shotgun (WGS) entry which is preliminary data.</text>
</comment>
<reference evidence="2" key="1">
    <citation type="submission" date="2023-07" db="EMBL/GenBank/DDBJ databases">
        <title>Novel species in the genus Lipingzhangella isolated from Sambhar Salt Lake.</title>
        <authorList>
            <person name="Jiya N."/>
            <person name="Kajale S."/>
            <person name="Sharma A."/>
        </authorList>
    </citation>
    <scope>NUCLEOTIDE SEQUENCE [LARGE SCALE GENOMIC DNA]</scope>
    <source>
        <strain evidence="2">LS1_29</strain>
    </source>
</reference>
<dbReference type="Proteomes" id="UP001250214">
    <property type="component" value="Unassembled WGS sequence"/>
</dbReference>
<evidence type="ECO:0000313" key="1">
    <source>
        <dbReference type="EMBL" id="MDS1271550.1"/>
    </source>
</evidence>
<gene>
    <name evidence="1" type="ORF">RIF23_14720</name>
</gene>
<organism evidence="1 2">
    <name type="scientific">Lipingzhangella rawalii</name>
    <dbReference type="NCBI Taxonomy" id="2055835"/>
    <lineage>
        <taxon>Bacteria</taxon>
        <taxon>Bacillati</taxon>
        <taxon>Actinomycetota</taxon>
        <taxon>Actinomycetes</taxon>
        <taxon>Streptosporangiales</taxon>
        <taxon>Nocardiopsidaceae</taxon>
        <taxon>Lipingzhangella</taxon>
    </lineage>
</organism>
<name>A0ABU2H9N4_9ACTN</name>
<protein>
    <submittedName>
        <fullName evidence="1">Uncharacterized protein</fullName>
    </submittedName>
</protein>
<proteinExistence type="predicted"/>
<dbReference type="RefSeq" id="WP_310913101.1">
    <property type="nucleotide sequence ID" value="NZ_JAVLVT010000006.1"/>
</dbReference>
<accession>A0ABU2H9N4</accession>
<evidence type="ECO:0000313" key="2">
    <source>
        <dbReference type="Proteomes" id="UP001250214"/>
    </source>
</evidence>
<dbReference type="EMBL" id="JAVLVT010000006">
    <property type="protein sequence ID" value="MDS1271550.1"/>
    <property type="molecule type" value="Genomic_DNA"/>
</dbReference>
<sequence length="72" mass="7955">MQVTVRSIYTRVDDLRDSIANEDEYIDQVDAREEVMAIYQDVIDAIATGHPEAVELATQAKALAALDLHGLP</sequence>
<keyword evidence="2" id="KW-1185">Reference proteome</keyword>